<gene>
    <name evidence="2" type="ORF">TVD_10240</name>
</gene>
<accession>A0A0G3G3D1</accession>
<evidence type="ECO:0000256" key="1">
    <source>
        <dbReference type="SAM" id="MobiDB-lite"/>
    </source>
</evidence>
<feature type="region of interest" description="Disordered" evidence="1">
    <location>
        <begin position="143"/>
        <end position="162"/>
    </location>
</feature>
<feature type="compositionally biased region" description="Pro residues" evidence="1">
    <location>
        <begin position="65"/>
        <end position="75"/>
    </location>
</feature>
<dbReference type="STRING" id="106634.TVD_10240"/>
<dbReference type="AlphaFoldDB" id="A0A0G3G3D1"/>
<name>A0A0G3G3D1_9GAMM</name>
<proteinExistence type="predicted"/>
<evidence type="ECO:0008006" key="4">
    <source>
        <dbReference type="Google" id="ProtNLM"/>
    </source>
</evidence>
<dbReference type="RefSeq" id="WP_047251551.1">
    <property type="nucleotide sequence ID" value="NZ_CP011367.1"/>
</dbReference>
<dbReference type="PATRIC" id="fig|106634.4.peg.2097"/>
<dbReference type="KEGG" id="tvr:TVD_10240"/>
<evidence type="ECO:0000313" key="2">
    <source>
        <dbReference type="EMBL" id="AKJ95713.1"/>
    </source>
</evidence>
<protein>
    <recommendedName>
        <fullName evidence="4">Crp/Fnr family transcriptional regulator</fullName>
    </recommendedName>
</protein>
<dbReference type="EMBL" id="CP011367">
    <property type="protein sequence ID" value="AKJ95713.1"/>
    <property type="molecule type" value="Genomic_DNA"/>
</dbReference>
<evidence type="ECO:0000313" key="3">
    <source>
        <dbReference type="Proteomes" id="UP000064201"/>
    </source>
</evidence>
<dbReference type="Proteomes" id="UP000064201">
    <property type="component" value="Chromosome"/>
</dbReference>
<sequence length="162" mass="17455">MIPPLGMGNEGGLSGGDLGSVLGGARKKGREDPAKALAEIAARLSTEDQASLLKFARFLEQESPAPAPEPVPEPEPIPRPESESVIKAMRRLSATYPMLDRSKLLNETSALMGQHVMQGRPAVEVIDELEVVFRTHYEKAVVQDPTRQTYADHDEAPGGASQ</sequence>
<organism evidence="2 3">
    <name type="scientific">Thioalkalivibrio versutus</name>
    <dbReference type="NCBI Taxonomy" id="106634"/>
    <lineage>
        <taxon>Bacteria</taxon>
        <taxon>Pseudomonadati</taxon>
        <taxon>Pseudomonadota</taxon>
        <taxon>Gammaproteobacteria</taxon>
        <taxon>Chromatiales</taxon>
        <taxon>Ectothiorhodospiraceae</taxon>
        <taxon>Thioalkalivibrio</taxon>
    </lineage>
</organism>
<keyword evidence="3" id="KW-1185">Reference proteome</keyword>
<dbReference type="OrthoDB" id="8481263at2"/>
<feature type="region of interest" description="Disordered" evidence="1">
    <location>
        <begin position="59"/>
        <end position="81"/>
    </location>
</feature>
<feature type="region of interest" description="Disordered" evidence="1">
    <location>
        <begin position="1"/>
        <end position="34"/>
    </location>
</feature>
<reference evidence="2 3" key="1">
    <citation type="submission" date="2015-04" db="EMBL/GenBank/DDBJ databases">
        <title>Complete Sequence for the Genome of the Thioalkalivibrio versutus D301.</title>
        <authorList>
            <person name="Mu T."/>
            <person name="Zhou J."/>
            <person name="Xu X."/>
        </authorList>
    </citation>
    <scope>NUCLEOTIDE SEQUENCE [LARGE SCALE GENOMIC DNA]</scope>
    <source>
        <strain evidence="2 3">D301</strain>
    </source>
</reference>
<feature type="compositionally biased region" description="Gly residues" evidence="1">
    <location>
        <begin position="8"/>
        <end position="22"/>
    </location>
</feature>